<evidence type="ECO:0000313" key="2">
    <source>
        <dbReference type="Proteomes" id="UP000499080"/>
    </source>
</evidence>
<dbReference type="EMBL" id="BGPR01012820">
    <property type="protein sequence ID" value="GBN57809.1"/>
    <property type="molecule type" value="Genomic_DNA"/>
</dbReference>
<accession>A0A4Y2Q2Q4</accession>
<protein>
    <submittedName>
        <fullName evidence="1">Uncharacterized protein</fullName>
    </submittedName>
</protein>
<organism evidence="1 2">
    <name type="scientific">Araneus ventricosus</name>
    <name type="common">Orbweaver spider</name>
    <name type="synonym">Epeira ventricosa</name>
    <dbReference type="NCBI Taxonomy" id="182803"/>
    <lineage>
        <taxon>Eukaryota</taxon>
        <taxon>Metazoa</taxon>
        <taxon>Ecdysozoa</taxon>
        <taxon>Arthropoda</taxon>
        <taxon>Chelicerata</taxon>
        <taxon>Arachnida</taxon>
        <taxon>Araneae</taxon>
        <taxon>Araneomorphae</taxon>
        <taxon>Entelegynae</taxon>
        <taxon>Araneoidea</taxon>
        <taxon>Araneidae</taxon>
        <taxon>Araneus</taxon>
    </lineage>
</organism>
<dbReference type="AlphaFoldDB" id="A0A4Y2Q2Q4"/>
<comment type="caution">
    <text evidence="1">The sequence shown here is derived from an EMBL/GenBank/DDBJ whole genome shotgun (WGS) entry which is preliminary data.</text>
</comment>
<feature type="non-terminal residue" evidence="1">
    <location>
        <position position="1"/>
    </location>
</feature>
<dbReference type="Proteomes" id="UP000499080">
    <property type="component" value="Unassembled WGS sequence"/>
</dbReference>
<sequence length="53" mass="6065">DNLLKRVVTIPNENFHDYLCTVMDTSRQIEWPNHVFDETDGDLSFGLPLAACI</sequence>
<proteinExistence type="predicted"/>
<name>A0A4Y2Q2Q4_ARAVE</name>
<gene>
    <name evidence="1" type="ORF">AVEN_121482_1</name>
</gene>
<evidence type="ECO:0000313" key="1">
    <source>
        <dbReference type="EMBL" id="GBN57809.1"/>
    </source>
</evidence>
<keyword evidence="2" id="KW-1185">Reference proteome</keyword>
<reference evidence="1 2" key="1">
    <citation type="journal article" date="2019" name="Sci. Rep.">
        <title>Orb-weaving spider Araneus ventricosus genome elucidates the spidroin gene catalogue.</title>
        <authorList>
            <person name="Kono N."/>
            <person name="Nakamura H."/>
            <person name="Ohtoshi R."/>
            <person name="Moran D.A.P."/>
            <person name="Shinohara A."/>
            <person name="Yoshida Y."/>
            <person name="Fujiwara M."/>
            <person name="Mori M."/>
            <person name="Tomita M."/>
            <person name="Arakawa K."/>
        </authorList>
    </citation>
    <scope>NUCLEOTIDE SEQUENCE [LARGE SCALE GENOMIC DNA]</scope>
</reference>